<proteinExistence type="inferred from homology"/>
<dbReference type="PROSITE" id="PS51891">
    <property type="entry name" value="CENP_V_GFA"/>
    <property type="match status" value="1"/>
</dbReference>
<dbReference type="Proteomes" id="UP000070700">
    <property type="component" value="Unassembled WGS sequence"/>
</dbReference>
<dbReference type="STRING" id="149040.A0A132BBU9"/>
<comment type="similarity">
    <text evidence="1">Belongs to the Gfa family.</text>
</comment>
<keyword evidence="3" id="KW-0862">Zinc</keyword>
<evidence type="ECO:0000313" key="7">
    <source>
        <dbReference type="Proteomes" id="UP000070700"/>
    </source>
</evidence>
<dbReference type="EMBL" id="KQ947431">
    <property type="protein sequence ID" value="KUJ09848.1"/>
    <property type="molecule type" value="Genomic_DNA"/>
</dbReference>
<keyword evidence="2" id="KW-0479">Metal-binding</keyword>
<dbReference type="Gene3D" id="3.90.1590.10">
    <property type="entry name" value="glutathione-dependent formaldehyde- activating enzyme (gfa)"/>
    <property type="match status" value="1"/>
</dbReference>
<evidence type="ECO:0000259" key="5">
    <source>
        <dbReference type="PROSITE" id="PS51891"/>
    </source>
</evidence>
<evidence type="ECO:0000313" key="6">
    <source>
        <dbReference type="EMBL" id="KUJ09848.1"/>
    </source>
</evidence>
<dbReference type="InParanoid" id="A0A132BBU9"/>
<dbReference type="RefSeq" id="XP_018064203.1">
    <property type="nucleotide sequence ID" value="XM_018216057.1"/>
</dbReference>
<evidence type="ECO:0000256" key="4">
    <source>
        <dbReference type="ARBA" id="ARBA00023239"/>
    </source>
</evidence>
<dbReference type="SUPFAM" id="SSF51316">
    <property type="entry name" value="Mss4-like"/>
    <property type="match status" value="1"/>
</dbReference>
<dbReference type="PANTHER" id="PTHR33337">
    <property type="entry name" value="GFA DOMAIN-CONTAINING PROTEIN"/>
    <property type="match status" value="1"/>
</dbReference>
<dbReference type="OrthoDB" id="2212170at2759"/>
<evidence type="ECO:0000256" key="1">
    <source>
        <dbReference type="ARBA" id="ARBA00005495"/>
    </source>
</evidence>
<organism evidence="6 7">
    <name type="scientific">Mollisia scopiformis</name>
    <name type="common">Conifer needle endophyte fungus</name>
    <name type="synonym">Phialocephala scopiformis</name>
    <dbReference type="NCBI Taxonomy" id="149040"/>
    <lineage>
        <taxon>Eukaryota</taxon>
        <taxon>Fungi</taxon>
        <taxon>Dikarya</taxon>
        <taxon>Ascomycota</taxon>
        <taxon>Pezizomycotina</taxon>
        <taxon>Leotiomycetes</taxon>
        <taxon>Helotiales</taxon>
        <taxon>Mollisiaceae</taxon>
        <taxon>Mollisia</taxon>
    </lineage>
</organism>
<reference evidence="6 7" key="1">
    <citation type="submission" date="2015-10" db="EMBL/GenBank/DDBJ databases">
        <title>Full genome of DAOMC 229536 Phialocephala scopiformis, a fungal endophyte of spruce producing the potent anti-insectan compound rugulosin.</title>
        <authorList>
            <consortium name="DOE Joint Genome Institute"/>
            <person name="Walker A.K."/>
            <person name="Frasz S.L."/>
            <person name="Seifert K.A."/>
            <person name="Miller J.D."/>
            <person name="Mondo S.J."/>
            <person name="Labutti K."/>
            <person name="Lipzen A."/>
            <person name="Dockter R."/>
            <person name="Kennedy M."/>
            <person name="Grigoriev I.V."/>
            <person name="Spatafora J.W."/>
        </authorList>
    </citation>
    <scope>NUCLEOTIDE SEQUENCE [LARGE SCALE GENOMIC DNA]</scope>
    <source>
        <strain evidence="6 7">CBS 120377</strain>
    </source>
</reference>
<name>A0A132BBU9_MOLSC</name>
<dbReference type="InterPro" id="IPR011057">
    <property type="entry name" value="Mss4-like_sf"/>
</dbReference>
<feature type="domain" description="CENP-V/GFA" evidence="5">
    <location>
        <begin position="7"/>
        <end position="130"/>
    </location>
</feature>
<dbReference type="PANTHER" id="PTHR33337:SF40">
    <property type="entry name" value="CENP-V_GFA DOMAIN-CONTAINING PROTEIN-RELATED"/>
    <property type="match status" value="1"/>
</dbReference>
<dbReference type="InterPro" id="IPR006913">
    <property type="entry name" value="CENP-V/GFA"/>
</dbReference>
<dbReference type="Pfam" id="PF04828">
    <property type="entry name" value="GFA"/>
    <property type="match status" value="1"/>
</dbReference>
<sequence>MTSNEVMKGTCNCGAVSIEFPKTSCPGSCVKCHCQGCRASSGGLFSVNLPIPRKDVKVNGTPKIYQDGETMSGKAVHRNFCGDCGCAVFSTAEVEDHKTAYVKGGLFTKNGIEIPPPGAEIFWHRREQWEEPTAGIKPQ</sequence>
<dbReference type="AlphaFoldDB" id="A0A132BBU9"/>
<keyword evidence="4" id="KW-0456">Lyase</keyword>
<accession>A0A132BBU9</accession>
<dbReference type="GO" id="GO:0016846">
    <property type="term" value="F:carbon-sulfur lyase activity"/>
    <property type="evidence" value="ECO:0007669"/>
    <property type="project" value="InterPro"/>
</dbReference>
<dbReference type="GeneID" id="28825783"/>
<evidence type="ECO:0000256" key="3">
    <source>
        <dbReference type="ARBA" id="ARBA00022833"/>
    </source>
</evidence>
<protein>
    <recommendedName>
        <fullName evidence="5">CENP-V/GFA domain-containing protein</fullName>
    </recommendedName>
</protein>
<keyword evidence="7" id="KW-1185">Reference proteome</keyword>
<dbReference type="GO" id="GO:0046872">
    <property type="term" value="F:metal ion binding"/>
    <property type="evidence" value="ECO:0007669"/>
    <property type="project" value="UniProtKB-KW"/>
</dbReference>
<gene>
    <name evidence="6" type="ORF">LY89DRAFT_690244</name>
</gene>
<dbReference type="KEGG" id="psco:LY89DRAFT_690244"/>
<evidence type="ECO:0000256" key="2">
    <source>
        <dbReference type="ARBA" id="ARBA00022723"/>
    </source>
</evidence>